<accession>A0A8A6KRF4</accession>
<reference evidence="1" key="1">
    <citation type="submission" date="2020-12" db="EMBL/GenBank/DDBJ databases">
        <authorList>
            <person name="Xu Q."/>
            <person name="Chen N."/>
        </authorList>
    </citation>
    <scope>NUCLEOTIDE SEQUENCE</scope>
    <source>
        <strain evidence="1">CNS00217</strain>
    </source>
</reference>
<geneLocation type="mitochondrion" evidence="1"/>
<dbReference type="AlphaFoldDB" id="A0A8A6KRF4"/>
<proteinExistence type="predicted"/>
<protein>
    <submittedName>
        <fullName evidence="1">Uncharacterized protein</fullName>
    </submittedName>
</protein>
<keyword evidence="1" id="KW-0496">Mitochondrion</keyword>
<dbReference type="EMBL" id="MW417227">
    <property type="protein sequence ID" value="QTI83179.1"/>
    <property type="molecule type" value="Genomic_DNA"/>
</dbReference>
<organism evidence="1">
    <name type="scientific">Minutocellus polymorphus</name>
    <dbReference type="NCBI Taxonomy" id="265543"/>
    <lineage>
        <taxon>Eukaryota</taxon>
        <taxon>Sar</taxon>
        <taxon>Stramenopiles</taxon>
        <taxon>Ochrophyta</taxon>
        <taxon>Bacillariophyta</taxon>
        <taxon>Mediophyceae</taxon>
        <taxon>Cymatosirophycidae</taxon>
        <taxon>Cymatosirales</taxon>
        <taxon>Cymatosiraceae</taxon>
        <taxon>Minutocellus</taxon>
    </lineage>
</organism>
<sequence>MESKDVAFLHLNENKWLLKEFFIASTSITGVMEFLINRSPHFTKFLDHVLVDHIVRNDFSITTPLIMAPVLVSVSPHDCQLLGEVLADLALAKSNWFSMTYYAQSGVSQATVVDSIRVARSCGIIIRYLQEQDLHITSSFMRLGLQATYNVDDYFSTPENLNGIGPESKKLLHDYKDTLRKMVSCQQLHDWEQRREPVEEFTKTLEFLRY</sequence>
<evidence type="ECO:0000313" key="1">
    <source>
        <dbReference type="EMBL" id="QTI83179.1"/>
    </source>
</evidence>
<name>A0A8A6KRF4_9STRA</name>
<gene>
    <name evidence="1" type="primary">orf210</name>
</gene>